<dbReference type="CDD" id="cd03244">
    <property type="entry name" value="ABCC_MRP_domain2"/>
    <property type="match status" value="1"/>
</dbReference>
<dbReference type="PANTHER" id="PTHR24223:SF415">
    <property type="entry name" value="FI20190P1"/>
    <property type="match status" value="1"/>
</dbReference>
<evidence type="ECO:0000256" key="1">
    <source>
        <dbReference type="ARBA" id="ARBA00004141"/>
    </source>
</evidence>
<dbReference type="FunFam" id="3.40.50.300:FF:000630">
    <property type="entry name" value="ATP-binding cassette (ABC) transporter, putative"/>
    <property type="match status" value="1"/>
</dbReference>
<keyword evidence="8 10" id="KW-0472">Membrane</keyword>
<feature type="region of interest" description="Disordered" evidence="9">
    <location>
        <begin position="780"/>
        <end position="810"/>
    </location>
</feature>
<dbReference type="InterPro" id="IPR050173">
    <property type="entry name" value="ABC_transporter_C-like"/>
</dbReference>
<feature type="region of interest" description="Disordered" evidence="9">
    <location>
        <begin position="517"/>
        <end position="547"/>
    </location>
</feature>
<evidence type="ECO:0000256" key="6">
    <source>
        <dbReference type="ARBA" id="ARBA00022840"/>
    </source>
</evidence>
<feature type="compositionally biased region" description="Basic and acidic residues" evidence="9">
    <location>
        <begin position="520"/>
        <end position="547"/>
    </location>
</feature>
<reference evidence="13 14" key="1">
    <citation type="submission" date="2013-07" db="EMBL/GenBank/DDBJ databases">
        <title>The Genome Sequence of Cryptococcus heveanensis BCC8398.</title>
        <authorList>
            <consortium name="The Broad Institute Genome Sequencing Platform"/>
            <person name="Cuomo C."/>
            <person name="Litvintseva A."/>
            <person name="Chen Y."/>
            <person name="Heitman J."/>
            <person name="Sun S."/>
            <person name="Springer D."/>
            <person name="Dromer F."/>
            <person name="Young S.K."/>
            <person name="Zeng Q."/>
            <person name="Gargeya S."/>
            <person name="Fitzgerald M."/>
            <person name="Abouelleil A."/>
            <person name="Alvarado L."/>
            <person name="Berlin A.M."/>
            <person name="Chapman S.B."/>
            <person name="Dewar J."/>
            <person name="Goldberg J."/>
            <person name="Griggs A."/>
            <person name="Gujja S."/>
            <person name="Hansen M."/>
            <person name="Howarth C."/>
            <person name="Imamovic A."/>
            <person name="Larimer J."/>
            <person name="McCowan C."/>
            <person name="Murphy C."/>
            <person name="Pearson M."/>
            <person name="Priest M."/>
            <person name="Roberts A."/>
            <person name="Saif S."/>
            <person name="Shea T."/>
            <person name="Sykes S."/>
            <person name="Wortman J."/>
            <person name="Nusbaum C."/>
            <person name="Birren B."/>
        </authorList>
    </citation>
    <scope>NUCLEOTIDE SEQUENCE [LARGE SCALE GENOMIC DNA]</scope>
    <source>
        <strain evidence="13 14">BCC8398</strain>
    </source>
</reference>
<feature type="transmembrane region" description="Helical" evidence="10">
    <location>
        <begin position="1070"/>
        <end position="1088"/>
    </location>
</feature>
<dbReference type="InterPro" id="IPR017871">
    <property type="entry name" value="ABC_transporter-like_CS"/>
</dbReference>
<dbReference type="SMART" id="SM00382">
    <property type="entry name" value="AAA"/>
    <property type="match status" value="2"/>
</dbReference>
<dbReference type="GO" id="GO:0016020">
    <property type="term" value="C:membrane"/>
    <property type="evidence" value="ECO:0007669"/>
    <property type="project" value="UniProtKB-SubCell"/>
</dbReference>
<accession>A0A1B9H1H5</accession>
<protein>
    <recommendedName>
        <fullName evidence="15">Cadmium ion transporter</fullName>
    </recommendedName>
</protein>
<evidence type="ECO:0000313" key="13">
    <source>
        <dbReference type="EMBL" id="OCF37123.1"/>
    </source>
</evidence>
<feature type="transmembrane region" description="Helical" evidence="10">
    <location>
        <begin position="844"/>
        <end position="871"/>
    </location>
</feature>
<evidence type="ECO:0008006" key="15">
    <source>
        <dbReference type="Google" id="ProtNLM"/>
    </source>
</evidence>
<dbReference type="Gene3D" id="1.20.1560.10">
    <property type="entry name" value="ABC transporter type 1, transmembrane domain"/>
    <property type="match status" value="2"/>
</dbReference>
<dbReference type="PROSITE" id="PS00211">
    <property type="entry name" value="ABC_TRANSPORTER_1"/>
    <property type="match status" value="2"/>
</dbReference>
<feature type="transmembrane region" description="Helical" evidence="10">
    <location>
        <begin position="304"/>
        <end position="323"/>
    </location>
</feature>
<comment type="subcellular location">
    <subcellularLocation>
        <location evidence="1">Membrane</location>
        <topology evidence="1">Multi-pass membrane protein</topology>
    </subcellularLocation>
</comment>
<evidence type="ECO:0000256" key="10">
    <source>
        <dbReference type="SAM" id="Phobius"/>
    </source>
</evidence>
<dbReference type="PROSITE" id="PS50893">
    <property type="entry name" value="ABC_TRANSPORTER_2"/>
    <property type="match status" value="2"/>
</dbReference>
<evidence type="ECO:0000313" key="14">
    <source>
        <dbReference type="Proteomes" id="UP000092666"/>
    </source>
</evidence>
<dbReference type="SUPFAM" id="SSF52540">
    <property type="entry name" value="P-loop containing nucleoside triphosphate hydrolases"/>
    <property type="match status" value="2"/>
</dbReference>
<dbReference type="CDD" id="cd18597">
    <property type="entry name" value="ABC_6TM_YOR1_D1_like"/>
    <property type="match status" value="1"/>
</dbReference>
<dbReference type="InterPro" id="IPR036640">
    <property type="entry name" value="ABC1_TM_sf"/>
</dbReference>
<keyword evidence="4" id="KW-0677">Repeat</keyword>
<gene>
    <name evidence="13" type="ORF">I316_01029</name>
</gene>
<dbReference type="InterPro" id="IPR027417">
    <property type="entry name" value="P-loop_NTPase"/>
</dbReference>
<dbReference type="InterPro" id="IPR003439">
    <property type="entry name" value="ABC_transporter-like_ATP-bd"/>
</dbReference>
<dbReference type="InterPro" id="IPR003593">
    <property type="entry name" value="AAA+_ATPase"/>
</dbReference>
<feature type="compositionally biased region" description="Polar residues" evidence="9">
    <location>
        <begin position="784"/>
        <end position="804"/>
    </location>
</feature>
<evidence type="ECO:0000256" key="7">
    <source>
        <dbReference type="ARBA" id="ARBA00022989"/>
    </source>
</evidence>
<evidence type="ECO:0000256" key="9">
    <source>
        <dbReference type="SAM" id="MobiDB-lite"/>
    </source>
</evidence>
<proteinExistence type="predicted"/>
<dbReference type="STRING" id="1296120.A0A1B9H1H5"/>
<feature type="transmembrane region" description="Helical" evidence="10">
    <location>
        <begin position="883"/>
        <end position="907"/>
    </location>
</feature>
<organism evidence="13 14">
    <name type="scientific">Kwoniella heveanensis BCC8398</name>
    <dbReference type="NCBI Taxonomy" id="1296120"/>
    <lineage>
        <taxon>Eukaryota</taxon>
        <taxon>Fungi</taxon>
        <taxon>Dikarya</taxon>
        <taxon>Basidiomycota</taxon>
        <taxon>Agaricomycotina</taxon>
        <taxon>Tremellomycetes</taxon>
        <taxon>Tremellales</taxon>
        <taxon>Cryptococcaceae</taxon>
        <taxon>Kwoniella</taxon>
    </lineage>
</organism>
<dbReference type="InterPro" id="IPR011527">
    <property type="entry name" value="ABC1_TM_dom"/>
</dbReference>
<evidence type="ECO:0000259" key="11">
    <source>
        <dbReference type="PROSITE" id="PS50893"/>
    </source>
</evidence>
<dbReference type="GO" id="GO:0140359">
    <property type="term" value="F:ABC-type transporter activity"/>
    <property type="evidence" value="ECO:0007669"/>
    <property type="project" value="InterPro"/>
</dbReference>
<feature type="transmembrane region" description="Helical" evidence="10">
    <location>
        <begin position="960"/>
        <end position="979"/>
    </location>
</feature>
<dbReference type="Gene3D" id="3.40.50.300">
    <property type="entry name" value="P-loop containing nucleotide triphosphate hydrolases"/>
    <property type="match status" value="2"/>
</dbReference>
<feature type="transmembrane region" description="Helical" evidence="10">
    <location>
        <begin position="985"/>
        <end position="1002"/>
    </location>
</feature>
<dbReference type="GO" id="GO:0016887">
    <property type="term" value="F:ATP hydrolysis activity"/>
    <property type="evidence" value="ECO:0007669"/>
    <property type="project" value="InterPro"/>
</dbReference>
<dbReference type="PANTHER" id="PTHR24223">
    <property type="entry name" value="ATP-BINDING CASSETTE SUB-FAMILY C"/>
    <property type="match status" value="1"/>
</dbReference>
<dbReference type="Proteomes" id="UP000092666">
    <property type="component" value="Unassembled WGS sequence"/>
</dbReference>
<dbReference type="Pfam" id="PF00005">
    <property type="entry name" value="ABC_tran"/>
    <property type="match status" value="2"/>
</dbReference>
<keyword evidence="5" id="KW-0547">Nucleotide-binding</keyword>
<feature type="transmembrane region" description="Helical" evidence="10">
    <location>
        <begin position="411"/>
        <end position="432"/>
    </location>
</feature>
<keyword evidence="14" id="KW-1185">Reference proteome</keyword>
<dbReference type="CDD" id="cd03250">
    <property type="entry name" value="ABCC_MRP_domain1"/>
    <property type="match status" value="1"/>
</dbReference>
<reference evidence="14" key="2">
    <citation type="submission" date="2013-12" db="EMBL/GenBank/DDBJ databases">
        <title>Evolution of pathogenesis and genome organization in the Tremellales.</title>
        <authorList>
            <person name="Cuomo C."/>
            <person name="Litvintseva A."/>
            <person name="Heitman J."/>
            <person name="Chen Y."/>
            <person name="Sun S."/>
            <person name="Springer D."/>
            <person name="Dromer F."/>
            <person name="Young S."/>
            <person name="Zeng Q."/>
            <person name="Chapman S."/>
            <person name="Gujja S."/>
            <person name="Saif S."/>
            <person name="Birren B."/>
        </authorList>
    </citation>
    <scope>NUCLEOTIDE SEQUENCE [LARGE SCALE GENOMIC DNA]</scope>
    <source>
        <strain evidence="14">BCC8398</strain>
    </source>
</reference>
<keyword evidence="6" id="KW-0067">ATP-binding</keyword>
<feature type="domain" description="ABC transporter" evidence="11">
    <location>
        <begin position="531"/>
        <end position="766"/>
    </location>
</feature>
<dbReference type="OrthoDB" id="2563870at2759"/>
<evidence type="ECO:0000256" key="8">
    <source>
        <dbReference type="ARBA" id="ARBA00023136"/>
    </source>
</evidence>
<evidence type="ECO:0000256" key="2">
    <source>
        <dbReference type="ARBA" id="ARBA00022448"/>
    </source>
</evidence>
<dbReference type="EMBL" id="KI669493">
    <property type="protein sequence ID" value="OCF37123.1"/>
    <property type="molecule type" value="Genomic_DNA"/>
</dbReference>
<dbReference type="FunFam" id="1.20.1560.10:FF:000013">
    <property type="entry name" value="ABC transporter C family member 2"/>
    <property type="match status" value="1"/>
</dbReference>
<sequence>MGLLFWNPEPAPPGIFQGQPLPYKDASPLSKLLVNWISPMMKVAMSRPVQPEDMYDLTPTLKTRELGNALEARFMDRIPPSQRPATYSQRSVPKYLGQKSLPPSGELIKTHPMENAEPPRTPDEIFAANAKLFGERKARKIRDHHMVVENGKIYDQSLLKAIYLVCWRDYWFSAILECIGFSLRVTAPMVLKVLIQQITQARELHLATNSGTSTNGVTPPKSIGYMVGAAFGLWAMLMTASTLLYYSLWRSNLVGRFLTRSLTTLVARKSMRLSGKARIEMDHGRITTMVSVDVAMLQRAMGNANDLVSTPLLLIIATTLLIVQLGYSALVGLGVSGVVECNPVWFVRHVARLRKEQNQVVDTRVRMLSEILNNIRAVKLYAYEVWFGDRIAKMRGNELGKFKSNILSRSILTSTMSFVPTLAAILTFITYSLTGHELTAALVFANLQIFNVIRSPIAMAPEVLSSLSEAAVAIRRIGEMLRAEELKKDLKIEASSEYGIVVQGDFQFEAAQQLSTQPAQDHETKAQVLESHEESADKGEKQREKEKRPFALRDLDVKIPRGALVCIVGRVGTGKTALLSGLINEMKQVYGHVSFGGSVSYVPQVAWVQSGTIRENITFSVEQRDVDLAQVEHVIDACGLRPDVEMWPDGDLTNIGERGITLSGGQRQRICIARAAYERSDVVLLDDPLSAVDAHVGHHLMENCILNGPMAQRTRLLVTHQLDILDKADLVLVMDRDETGDGRIMQQGRYHDLLAQDGIFRNLIEQFGSATHPSLTDEIEANSADGSSDSNTDSEAACAQGSSKTKPEETAQEAGAKLIIDEERAEGAVRLDVYVGYVRAIGTVIFPIVCTFFLVSAQAAAVFNVLFLGFWSGNEFENLSQGAYMGIYGGLGVAMALLNWAATYGVFLAGIRASFRMFNLAWTGVMRSPTSWHDRTPTGRIISRLSKDIEFLDDRLPTEWYHVFSNSLNIIGALGLVLYSYPYAGLFFIPDFVFTWLTISYYRQTSREIQRLTSILRSHVFTNLSEQLSGLPVIRAFRQQDRCIKKFEDSLDLHAAGLTEKQCRWLGLRLSFAGHLLVLVVALFGIMFRKDVSSANLGVTLTYLIITPEIYATSVLTFLQNTVERVQYYASLPSEAAPVIPGDPEPDELWPTVGAIDFKGAEMRYRPDLPLVLKGISLSIRPGEKIGVIGRTGAGKSSIAQALFRTVEICNGSIEIDGRNIADMGLDTLRHRLSIIPQDAFLFGGSVRDNIDPTSSKSDAALNDALNLIHRDPHASNSLREKFRLDVTVASEGSNFSAGERQLLALVRALVKGSKVLLLDEATSSVDPETDALIQRIIQTEFADVTLISIAHRLQTVAYYDRILVMDSGKVAEFDTPLALFEQPGSIFRSLCDKKHLTLQELIRIREDAARAKKRHNL</sequence>
<evidence type="ECO:0000259" key="12">
    <source>
        <dbReference type="PROSITE" id="PS50929"/>
    </source>
</evidence>
<evidence type="ECO:0000256" key="3">
    <source>
        <dbReference type="ARBA" id="ARBA00022692"/>
    </source>
</evidence>
<evidence type="ECO:0000256" key="4">
    <source>
        <dbReference type="ARBA" id="ARBA00022737"/>
    </source>
</evidence>
<feature type="domain" description="ABC transporter" evidence="11">
    <location>
        <begin position="1158"/>
        <end position="1393"/>
    </location>
</feature>
<feature type="transmembrane region" description="Helical" evidence="10">
    <location>
        <begin position="223"/>
        <end position="246"/>
    </location>
</feature>
<name>A0A1B9H1H5_9TREE</name>
<dbReference type="GO" id="GO:0005524">
    <property type="term" value="F:ATP binding"/>
    <property type="evidence" value="ECO:0007669"/>
    <property type="project" value="UniProtKB-KW"/>
</dbReference>
<dbReference type="FunFam" id="3.40.50.300:FF:000997">
    <property type="entry name" value="Multidrug resistance-associated protein 1"/>
    <property type="match status" value="1"/>
</dbReference>
<dbReference type="PROSITE" id="PS50929">
    <property type="entry name" value="ABC_TM1F"/>
    <property type="match status" value="2"/>
</dbReference>
<evidence type="ECO:0000256" key="5">
    <source>
        <dbReference type="ARBA" id="ARBA00022741"/>
    </source>
</evidence>
<dbReference type="Pfam" id="PF00664">
    <property type="entry name" value="ABC_membrane"/>
    <property type="match status" value="2"/>
</dbReference>
<feature type="transmembrane region" description="Helical" evidence="10">
    <location>
        <begin position="1100"/>
        <end position="1119"/>
    </location>
</feature>
<keyword evidence="3 10" id="KW-0812">Transmembrane</keyword>
<dbReference type="SUPFAM" id="SSF90123">
    <property type="entry name" value="ABC transporter transmembrane region"/>
    <property type="match status" value="2"/>
</dbReference>
<keyword evidence="7 10" id="KW-1133">Transmembrane helix</keyword>
<feature type="domain" description="ABC transmembrane type-1" evidence="12">
    <location>
        <begin position="171"/>
        <end position="469"/>
    </location>
</feature>
<keyword evidence="2" id="KW-0813">Transport</keyword>
<feature type="domain" description="ABC transmembrane type-1" evidence="12">
    <location>
        <begin position="848"/>
        <end position="1088"/>
    </location>
</feature>